<dbReference type="Gene3D" id="1.10.287.310">
    <property type="match status" value="1"/>
</dbReference>
<evidence type="ECO:0000256" key="2">
    <source>
        <dbReference type="ARBA" id="ARBA00022980"/>
    </source>
</evidence>
<reference evidence="6 7" key="1">
    <citation type="submission" date="2015-07" db="EMBL/GenBank/DDBJ databases">
        <title>Genome sequence of Leptolinea tardivitalis DSM 16556.</title>
        <authorList>
            <person name="Hemp J."/>
            <person name="Ward L.M."/>
            <person name="Pace L.A."/>
            <person name="Fischer W.W."/>
        </authorList>
    </citation>
    <scope>NUCLEOTIDE SEQUENCE [LARGE SCALE GENOMIC DNA]</scope>
    <source>
        <strain evidence="6 7">YMTK-2</strain>
    </source>
</reference>
<organism evidence="6 7">
    <name type="scientific">Leptolinea tardivitalis</name>
    <dbReference type="NCBI Taxonomy" id="229920"/>
    <lineage>
        <taxon>Bacteria</taxon>
        <taxon>Bacillati</taxon>
        <taxon>Chloroflexota</taxon>
        <taxon>Anaerolineae</taxon>
        <taxon>Anaerolineales</taxon>
        <taxon>Anaerolineaceae</taxon>
        <taxon>Leptolinea</taxon>
    </lineage>
</organism>
<dbReference type="InterPro" id="IPR050063">
    <property type="entry name" value="Ribosomal_protein_uL29"/>
</dbReference>
<evidence type="ECO:0000313" key="7">
    <source>
        <dbReference type="Proteomes" id="UP000050430"/>
    </source>
</evidence>
<dbReference type="EMBL" id="LGCK01000010">
    <property type="protein sequence ID" value="KPL71520.1"/>
    <property type="molecule type" value="Genomic_DNA"/>
</dbReference>
<dbReference type="GO" id="GO:0022625">
    <property type="term" value="C:cytosolic large ribosomal subunit"/>
    <property type="evidence" value="ECO:0007669"/>
    <property type="project" value="TreeGrafter"/>
</dbReference>
<dbReference type="STRING" id="229920.ADM99_08465"/>
<evidence type="ECO:0000313" key="6">
    <source>
        <dbReference type="EMBL" id="KPL71520.1"/>
    </source>
</evidence>
<dbReference type="CDD" id="cd00427">
    <property type="entry name" value="Ribosomal_L29_HIP"/>
    <property type="match status" value="1"/>
</dbReference>
<name>A0A0P6WRG8_9CHLR</name>
<keyword evidence="2 5" id="KW-0689">Ribosomal protein</keyword>
<proteinExistence type="inferred from homology"/>
<dbReference type="GO" id="GO:0006412">
    <property type="term" value="P:translation"/>
    <property type="evidence" value="ECO:0007669"/>
    <property type="project" value="UniProtKB-UniRule"/>
</dbReference>
<sequence>MKNSEIRLLSTEELRTKLQDARQEVMNLRFQVVTGQLTDTSRIPITRRMIARYETLLRERELAPAKEGDK</sequence>
<evidence type="ECO:0000256" key="4">
    <source>
        <dbReference type="ARBA" id="ARBA00035204"/>
    </source>
</evidence>
<accession>A0A0P6WRG8</accession>
<dbReference type="OrthoDB" id="9815192at2"/>
<dbReference type="GO" id="GO:0003735">
    <property type="term" value="F:structural constituent of ribosome"/>
    <property type="evidence" value="ECO:0007669"/>
    <property type="project" value="InterPro"/>
</dbReference>
<protein>
    <recommendedName>
        <fullName evidence="4 5">Large ribosomal subunit protein uL29</fullName>
    </recommendedName>
</protein>
<evidence type="ECO:0000256" key="5">
    <source>
        <dbReference type="HAMAP-Rule" id="MF_00374"/>
    </source>
</evidence>
<dbReference type="InterPro" id="IPR036049">
    <property type="entry name" value="Ribosomal_uL29_sf"/>
</dbReference>
<keyword evidence="3 5" id="KW-0687">Ribonucleoprotein</keyword>
<dbReference type="NCBIfam" id="TIGR00012">
    <property type="entry name" value="L29"/>
    <property type="match status" value="1"/>
</dbReference>
<dbReference type="AlphaFoldDB" id="A0A0P6WRG8"/>
<keyword evidence="7" id="KW-1185">Reference proteome</keyword>
<evidence type="ECO:0000256" key="3">
    <source>
        <dbReference type="ARBA" id="ARBA00023274"/>
    </source>
</evidence>
<dbReference type="FunFam" id="1.10.287.310:FF:000001">
    <property type="entry name" value="50S ribosomal protein L29"/>
    <property type="match status" value="1"/>
</dbReference>
<dbReference type="PANTHER" id="PTHR10916">
    <property type="entry name" value="60S RIBOSOMAL PROTEIN L35/50S RIBOSOMAL PROTEIN L29"/>
    <property type="match status" value="1"/>
</dbReference>
<dbReference type="SUPFAM" id="SSF46561">
    <property type="entry name" value="Ribosomal protein L29 (L29p)"/>
    <property type="match status" value="1"/>
</dbReference>
<evidence type="ECO:0000256" key="1">
    <source>
        <dbReference type="ARBA" id="ARBA00009254"/>
    </source>
</evidence>
<comment type="caution">
    <text evidence="6">The sequence shown here is derived from an EMBL/GenBank/DDBJ whole genome shotgun (WGS) entry which is preliminary data.</text>
</comment>
<gene>
    <name evidence="5" type="primary">rpmC</name>
    <name evidence="6" type="ORF">ADM99_08465</name>
</gene>
<dbReference type="HAMAP" id="MF_00374">
    <property type="entry name" value="Ribosomal_uL29"/>
    <property type="match status" value="1"/>
</dbReference>
<dbReference type="RefSeq" id="WP_062420087.1">
    <property type="nucleotide sequence ID" value="NZ_BBYA01000001.1"/>
</dbReference>
<dbReference type="Proteomes" id="UP000050430">
    <property type="component" value="Unassembled WGS sequence"/>
</dbReference>
<dbReference type="Pfam" id="PF00831">
    <property type="entry name" value="Ribosomal_L29"/>
    <property type="match status" value="1"/>
</dbReference>
<dbReference type="PANTHER" id="PTHR10916:SF0">
    <property type="entry name" value="LARGE RIBOSOMAL SUBUNIT PROTEIN UL29C"/>
    <property type="match status" value="1"/>
</dbReference>
<comment type="similarity">
    <text evidence="1 5">Belongs to the universal ribosomal protein uL29 family.</text>
</comment>
<dbReference type="InterPro" id="IPR001854">
    <property type="entry name" value="Ribosomal_uL29"/>
</dbReference>